<dbReference type="SUPFAM" id="SSF52540">
    <property type="entry name" value="P-loop containing nucleoside triphosphate hydrolases"/>
    <property type="match status" value="2"/>
</dbReference>
<dbReference type="InterPro" id="IPR003593">
    <property type="entry name" value="AAA+_ATPase"/>
</dbReference>
<evidence type="ECO:0000256" key="7">
    <source>
        <dbReference type="SAM" id="MobiDB-lite"/>
    </source>
</evidence>
<evidence type="ECO:0000259" key="8">
    <source>
        <dbReference type="PROSITE" id="PS51146"/>
    </source>
</evidence>
<evidence type="ECO:0000313" key="10">
    <source>
        <dbReference type="Proteomes" id="UP000238801"/>
    </source>
</evidence>
<feature type="domain" description="KaiC" evidence="8">
    <location>
        <begin position="53"/>
        <end position="285"/>
    </location>
</feature>
<dbReference type="PROSITE" id="PS51146">
    <property type="entry name" value="KAIC"/>
    <property type="match status" value="2"/>
</dbReference>
<feature type="compositionally biased region" description="Low complexity" evidence="7">
    <location>
        <begin position="520"/>
        <end position="533"/>
    </location>
</feature>
<comment type="caution">
    <text evidence="9">The sequence shown here is derived from an EMBL/GenBank/DDBJ whole genome shotgun (WGS) entry which is preliminary data.</text>
</comment>
<evidence type="ECO:0000256" key="1">
    <source>
        <dbReference type="ARBA" id="ARBA00012513"/>
    </source>
</evidence>
<dbReference type="InterPro" id="IPR051347">
    <property type="entry name" value="Circadian_clock_KaiC-rel"/>
</dbReference>
<evidence type="ECO:0000256" key="6">
    <source>
        <dbReference type="ARBA" id="ARBA00022801"/>
    </source>
</evidence>
<feature type="region of interest" description="Disordered" evidence="7">
    <location>
        <begin position="520"/>
        <end position="540"/>
    </location>
</feature>
<sequence>MQRWACAARARRGRLRDTASGRSAANDDWSESINDAGRTDDDAGMHPEIAPIERMGTGVPQLDQILGGGLVRGSAYIVQGPPGAGKTIMANQICHERARRGEGALYLTLLAESFGRMFSHMNGFSFFEPAHIPDRVYYAGAYATIRDEGPDALIRLVSAELRKRRPALLVIDGLFAARDHAGGRDADAAFRAFVHEIGQQAALTETTILLLTNQSRASSSPEYTMVDGWIELQDELRAERALRTLIVHKQRGSAFLRGRHEYRIGEDGLTVFPRLETQASREPVPGTSDTRLPTGVDALDTMIGGGIPERSSSVVLGPTGSGKTTVAMQFLGECTPDERGLFFGFYETPDRLARKATSVGVDLDALRESGALEVVWQPPLENLIDDLGQRIVSAVRRTGARRVVIDGINALQRPLTFPGRIHSFLRALNDILKAEGATTIYTREVPQLFFPEALAVEELSGTIDNTIILHYTLDGNAVRRRISVLKIRDSDFDHISQEFEVTAEGIVLRDVSGHERLADTTTSATVVSPTSASAGGGRVR</sequence>
<dbReference type="PIRSF" id="PIRSF039117">
    <property type="entry name" value="KaiC"/>
    <property type="match status" value="1"/>
</dbReference>
<keyword evidence="2" id="KW-0597">Phosphoprotein</keyword>
<dbReference type="PANTHER" id="PTHR42926">
    <property type="match status" value="1"/>
</dbReference>
<dbReference type="PANTHER" id="PTHR42926:SF1">
    <property type="entry name" value="CIRCADIAN CLOCK OSCILLATOR PROTEIN KAIC 1"/>
    <property type="match status" value="1"/>
</dbReference>
<dbReference type="Pfam" id="PF06745">
    <property type="entry name" value="ATPase"/>
    <property type="match status" value="2"/>
</dbReference>
<dbReference type="AlphaFoldDB" id="A0A2T0X9I9"/>
<gene>
    <name evidence="9" type="ORF">BCF33_1206</name>
</gene>
<keyword evidence="6" id="KW-0378">Hydrolase</keyword>
<dbReference type="Gene3D" id="3.40.50.300">
    <property type="entry name" value="P-loop containing nucleotide triphosphate hydrolases"/>
    <property type="match status" value="2"/>
</dbReference>
<keyword evidence="10" id="KW-1185">Reference proteome</keyword>
<dbReference type="GO" id="GO:0004674">
    <property type="term" value="F:protein serine/threonine kinase activity"/>
    <property type="evidence" value="ECO:0007669"/>
    <property type="project" value="UniProtKB-EC"/>
</dbReference>
<evidence type="ECO:0000256" key="4">
    <source>
        <dbReference type="ARBA" id="ARBA00022737"/>
    </source>
</evidence>
<keyword evidence="3" id="KW-0808">Transferase</keyword>
<dbReference type="CDD" id="cd01124">
    <property type="entry name" value="KaiC-like"/>
    <property type="match status" value="1"/>
</dbReference>
<accession>A0A2T0X9I9</accession>
<proteinExistence type="predicted"/>
<organism evidence="9 10">
    <name type="scientific">Hasllibacter halocynthiae</name>
    <dbReference type="NCBI Taxonomy" id="595589"/>
    <lineage>
        <taxon>Bacteria</taxon>
        <taxon>Pseudomonadati</taxon>
        <taxon>Pseudomonadota</taxon>
        <taxon>Alphaproteobacteria</taxon>
        <taxon>Rhodobacterales</taxon>
        <taxon>Roseobacteraceae</taxon>
        <taxon>Hasllibacter</taxon>
    </lineage>
</organism>
<feature type="domain" description="KaiC" evidence="8">
    <location>
        <begin position="290"/>
        <end position="525"/>
    </location>
</feature>
<name>A0A2T0X9I9_9RHOB</name>
<dbReference type="EC" id="2.7.11.1" evidence="1"/>
<dbReference type="Proteomes" id="UP000238801">
    <property type="component" value="Unassembled WGS sequence"/>
</dbReference>
<dbReference type="InterPro" id="IPR027417">
    <property type="entry name" value="P-loop_NTPase"/>
</dbReference>
<keyword evidence="5" id="KW-0418">Kinase</keyword>
<evidence type="ECO:0000313" key="9">
    <source>
        <dbReference type="EMBL" id="PRY95585.1"/>
    </source>
</evidence>
<dbReference type="GO" id="GO:0005524">
    <property type="term" value="F:ATP binding"/>
    <property type="evidence" value="ECO:0007669"/>
    <property type="project" value="InterPro"/>
</dbReference>
<dbReference type="InterPro" id="IPR010624">
    <property type="entry name" value="KaiC_dom"/>
</dbReference>
<dbReference type="GO" id="GO:0016787">
    <property type="term" value="F:hydrolase activity"/>
    <property type="evidence" value="ECO:0007669"/>
    <property type="project" value="UniProtKB-KW"/>
</dbReference>
<dbReference type="SMART" id="SM00382">
    <property type="entry name" value="AAA"/>
    <property type="match status" value="2"/>
</dbReference>
<dbReference type="InterPro" id="IPR014774">
    <property type="entry name" value="KaiC-like_dom"/>
</dbReference>
<feature type="region of interest" description="Disordered" evidence="7">
    <location>
        <begin position="15"/>
        <end position="44"/>
    </location>
</feature>
<reference evidence="9 10" key="1">
    <citation type="submission" date="2018-03" db="EMBL/GenBank/DDBJ databases">
        <title>Genomic Encyclopedia of Archaeal and Bacterial Type Strains, Phase II (KMG-II): from individual species to whole genera.</title>
        <authorList>
            <person name="Goeker M."/>
        </authorList>
    </citation>
    <scope>NUCLEOTIDE SEQUENCE [LARGE SCALE GENOMIC DNA]</scope>
    <source>
        <strain evidence="9 10">DSM 29318</strain>
    </source>
</reference>
<evidence type="ECO:0000256" key="3">
    <source>
        <dbReference type="ARBA" id="ARBA00022679"/>
    </source>
</evidence>
<evidence type="ECO:0000256" key="5">
    <source>
        <dbReference type="ARBA" id="ARBA00022777"/>
    </source>
</evidence>
<evidence type="ECO:0000256" key="2">
    <source>
        <dbReference type="ARBA" id="ARBA00022553"/>
    </source>
</evidence>
<dbReference type="InterPro" id="IPR030665">
    <property type="entry name" value="KaiC"/>
</dbReference>
<dbReference type="EMBL" id="PVTT01000001">
    <property type="protein sequence ID" value="PRY95585.1"/>
    <property type="molecule type" value="Genomic_DNA"/>
</dbReference>
<keyword evidence="4" id="KW-0677">Repeat</keyword>
<protein>
    <recommendedName>
        <fullName evidence="1">non-specific serine/threonine protein kinase</fullName>
        <ecNumber evidence="1">2.7.11.1</ecNumber>
    </recommendedName>
</protein>